<dbReference type="EMBL" id="JAINDJ010000005">
    <property type="protein sequence ID" value="KAG9446118.1"/>
    <property type="molecule type" value="Genomic_DNA"/>
</dbReference>
<dbReference type="Proteomes" id="UP000825729">
    <property type="component" value="Unassembled WGS sequence"/>
</dbReference>
<proteinExistence type="predicted"/>
<keyword evidence="3" id="KW-1185">Reference proteome</keyword>
<keyword evidence="1" id="KW-0732">Signal</keyword>
<sequence length="83" mass="9392">MASFKVFLCFVLTLTLVLDTESRRLLESKKKITEAEQILEDAKAALAKRGPRATRPVHSFYYYDSKRISPGGPDARHHTKPTS</sequence>
<feature type="chain" id="PRO_5043653048" evidence="1">
    <location>
        <begin position="23"/>
        <end position="83"/>
    </location>
</feature>
<organism evidence="2 3">
    <name type="scientific">Aristolochia fimbriata</name>
    <name type="common">White veined hardy Dutchman's pipe vine</name>
    <dbReference type="NCBI Taxonomy" id="158543"/>
    <lineage>
        <taxon>Eukaryota</taxon>
        <taxon>Viridiplantae</taxon>
        <taxon>Streptophyta</taxon>
        <taxon>Embryophyta</taxon>
        <taxon>Tracheophyta</taxon>
        <taxon>Spermatophyta</taxon>
        <taxon>Magnoliopsida</taxon>
        <taxon>Magnoliidae</taxon>
        <taxon>Piperales</taxon>
        <taxon>Aristolochiaceae</taxon>
        <taxon>Aristolochia</taxon>
    </lineage>
</organism>
<feature type="signal peptide" evidence="1">
    <location>
        <begin position="1"/>
        <end position="22"/>
    </location>
</feature>
<protein>
    <submittedName>
        <fullName evidence="2">Uncharacterized protein</fullName>
    </submittedName>
</protein>
<dbReference type="AlphaFoldDB" id="A0AAV7EFW3"/>
<name>A0AAV7EFW3_ARIFI</name>
<evidence type="ECO:0000313" key="3">
    <source>
        <dbReference type="Proteomes" id="UP000825729"/>
    </source>
</evidence>
<reference evidence="2 3" key="1">
    <citation type="submission" date="2021-07" db="EMBL/GenBank/DDBJ databases">
        <title>The Aristolochia fimbriata genome: insights into angiosperm evolution, floral development and chemical biosynthesis.</title>
        <authorList>
            <person name="Jiao Y."/>
        </authorList>
    </citation>
    <scope>NUCLEOTIDE SEQUENCE [LARGE SCALE GENOMIC DNA]</scope>
    <source>
        <strain evidence="2">IBCAS-2021</strain>
        <tissue evidence="2">Leaf</tissue>
    </source>
</reference>
<accession>A0AAV7EFW3</accession>
<comment type="caution">
    <text evidence="2">The sequence shown here is derived from an EMBL/GenBank/DDBJ whole genome shotgun (WGS) entry which is preliminary data.</text>
</comment>
<evidence type="ECO:0000256" key="1">
    <source>
        <dbReference type="SAM" id="SignalP"/>
    </source>
</evidence>
<evidence type="ECO:0000313" key="2">
    <source>
        <dbReference type="EMBL" id="KAG9446118.1"/>
    </source>
</evidence>
<gene>
    <name evidence="2" type="ORF">H6P81_012246</name>
</gene>